<name>A0A0A8XR88_ARUDO</name>
<accession>A0A0A8XR88</accession>
<proteinExistence type="predicted"/>
<evidence type="ECO:0000313" key="1">
    <source>
        <dbReference type="EMBL" id="JAD15288.1"/>
    </source>
</evidence>
<protein>
    <submittedName>
        <fullName evidence="1">Uncharacterized protein</fullName>
    </submittedName>
</protein>
<reference evidence="1" key="2">
    <citation type="journal article" date="2015" name="Data Brief">
        <title>Shoot transcriptome of the giant reed, Arundo donax.</title>
        <authorList>
            <person name="Barrero R.A."/>
            <person name="Guerrero F.D."/>
            <person name="Moolhuijzen P."/>
            <person name="Goolsby J.A."/>
            <person name="Tidwell J."/>
            <person name="Bellgard S.E."/>
            <person name="Bellgard M.I."/>
        </authorList>
    </citation>
    <scope>NUCLEOTIDE SEQUENCE</scope>
    <source>
        <tissue evidence="1">Shoot tissue taken approximately 20 cm above the soil surface</tissue>
    </source>
</reference>
<organism evidence="1">
    <name type="scientific">Arundo donax</name>
    <name type="common">Giant reed</name>
    <name type="synonym">Donax arundinaceus</name>
    <dbReference type="NCBI Taxonomy" id="35708"/>
    <lineage>
        <taxon>Eukaryota</taxon>
        <taxon>Viridiplantae</taxon>
        <taxon>Streptophyta</taxon>
        <taxon>Embryophyta</taxon>
        <taxon>Tracheophyta</taxon>
        <taxon>Spermatophyta</taxon>
        <taxon>Magnoliopsida</taxon>
        <taxon>Liliopsida</taxon>
        <taxon>Poales</taxon>
        <taxon>Poaceae</taxon>
        <taxon>PACMAD clade</taxon>
        <taxon>Arundinoideae</taxon>
        <taxon>Arundineae</taxon>
        <taxon>Arundo</taxon>
    </lineage>
</organism>
<sequence length="24" mass="2376">MSNVVGVAAVRAPPALVADNVILV</sequence>
<dbReference type="AlphaFoldDB" id="A0A0A8XR88"/>
<dbReference type="EMBL" id="GBRH01282607">
    <property type="protein sequence ID" value="JAD15288.1"/>
    <property type="molecule type" value="Transcribed_RNA"/>
</dbReference>
<reference evidence="1" key="1">
    <citation type="submission" date="2014-09" db="EMBL/GenBank/DDBJ databases">
        <authorList>
            <person name="Magalhaes I.L.F."/>
            <person name="Oliveira U."/>
            <person name="Santos F.R."/>
            <person name="Vidigal T.H.D.A."/>
            <person name="Brescovit A.D."/>
            <person name="Santos A.J."/>
        </authorList>
    </citation>
    <scope>NUCLEOTIDE SEQUENCE</scope>
    <source>
        <tissue evidence="1">Shoot tissue taken approximately 20 cm above the soil surface</tissue>
    </source>
</reference>